<dbReference type="InParanoid" id="A0A7L9FGL1"/>
<protein>
    <submittedName>
        <fullName evidence="2">NifB/NifX family molybdenum-iron cluster-binding protein</fullName>
    </submittedName>
</protein>
<proteinExistence type="predicted"/>
<dbReference type="RefSeq" id="WP_192818912.1">
    <property type="nucleotide sequence ID" value="NZ_CP062310.1"/>
</dbReference>
<reference evidence="2 3" key="1">
    <citation type="submission" date="2020-10" db="EMBL/GenBank/DDBJ databases">
        <title>Thermofilum lucidum 3507LT sp. nov. a novel member of Thermofilaceae family isolated from Chile hot spring, and proposal of description order Thermofilales.</title>
        <authorList>
            <person name="Zayulina K.S."/>
            <person name="Elcheninov A.G."/>
            <person name="Toshchakov S.V."/>
            <person name="Kublanov I.V."/>
        </authorList>
    </citation>
    <scope>NUCLEOTIDE SEQUENCE [LARGE SCALE GENOMIC DNA]</scope>
    <source>
        <strain evidence="2 3">3507LT</strain>
    </source>
</reference>
<dbReference type="InterPro" id="IPR033913">
    <property type="entry name" value="MTH1175_dom"/>
</dbReference>
<dbReference type="Gene3D" id="3.30.420.130">
    <property type="entry name" value="Dinitrogenase iron-molybdenum cofactor biosynthesis domain"/>
    <property type="match status" value="1"/>
</dbReference>
<dbReference type="InterPro" id="IPR051840">
    <property type="entry name" value="NifX/NifY_domain"/>
</dbReference>
<dbReference type="PANTHER" id="PTHR33937:SF2">
    <property type="entry name" value="DINITROGENASE IRON-MOLYBDENUM COFACTOR BIOSYNTHESIS DOMAIN-CONTAINING PROTEIN"/>
    <property type="match status" value="1"/>
</dbReference>
<feature type="domain" description="Dinitrogenase iron-molybdenum cofactor biosynthesis" evidence="1">
    <location>
        <begin position="16"/>
        <end position="106"/>
    </location>
</feature>
<dbReference type="InterPro" id="IPR036105">
    <property type="entry name" value="DiNase_FeMo-co_biosyn_sf"/>
</dbReference>
<dbReference type="AlphaFoldDB" id="A0A7L9FGL1"/>
<dbReference type="KEGG" id="thel:IG193_00290"/>
<gene>
    <name evidence="2" type="ORF">IG193_00290</name>
</gene>
<accession>A0A7L9FGL1</accession>
<dbReference type="Proteomes" id="UP000594121">
    <property type="component" value="Chromosome"/>
</dbReference>
<dbReference type="EMBL" id="CP062310">
    <property type="protein sequence ID" value="QOJ78940.1"/>
    <property type="molecule type" value="Genomic_DNA"/>
</dbReference>
<sequence>MQALIPVVKVSDKLFLSPHFGRAPEFAVYEVEGGRIVDTHFVENPYAKSEEHSGHGRVVLELVSSLNPDVAVVRSIGGGAFYRLKSRGVRVYRSTDREAIEAVLKLVGGTGGVAGALRGTLDYNLEVSPFSVEACLIESL</sequence>
<keyword evidence="3" id="KW-1185">Reference proteome</keyword>
<organism evidence="2 3">
    <name type="scientific">Infirmifilum lucidum</name>
    <dbReference type="NCBI Taxonomy" id="2776706"/>
    <lineage>
        <taxon>Archaea</taxon>
        <taxon>Thermoproteota</taxon>
        <taxon>Thermoprotei</taxon>
        <taxon>Thermofilales</taxon>
        <taxon>Thermofilaceae</taxon>
        <taxon>Infirmifilum</taxon>
    </lineage>
</organism>
<evidence type="ECO:0000313" key="3">
    <source>
        <dbReference type="Proteomes" id="UP000594121"/>
    </source>
</evidence>
<evidence type="ECO:0000313" key="2">
    <source>
        <dbReference type="EMBL" id="QOJ78940.1"/>
    </source>
</evidence>
<dbReference type="CDD" id="cd00851">
    <property type="entry name" value="MTH1175"/>
    <property type="match status" value="1"/>
</dbReference>
<name>A0A7L9FGL1_9CREN</name>
<dbReference type="PANTHER" id="PTHR33937">
    <property type="entry name" value="IRON-MOLYBDENUM PROTEIN-RELATED-RELATED"/>
    <property type="match status" value="1"/>
</dbReference>
<dbReference type="SUPFAM" id="SSF53146">
    <property type="entry name" value="Nitrogenase accessory factor-like"/>
    <property type="match status" value="1"/>
</dbReference>
<dbReference type="Pfam" id="PF02579">
    <property type="entry name" value="Nitro_FeMo-Co"/>
    <property type="match status" value="1"/>
</dbReference>
<dbReference type="InterPro" id="IPR003731">
    <property type="entry name" value="Di-Nase_FeMo-co_biosynth"/>
</dbReference>
<dbReference type="GeneID" id="59148288"/>
<evidence type="ECO:0000259" key="1">
    <source>
        <dbReference type="Pfam" id="PF02579"/>
    </source>
</evidence>